<gene>
    <name evidence="11" type="primary">folD</name>
    <name evidence="14" type="ORF">FXF36_11345</name>
</gene>
<dbReference type="PRINTS" id="PR00085">
    <property type="entry name" value="THFDHDRGNASE"/>
</dbReference>
<keyword evidence="5 11" id="KW-0378">Hydrolase</keyword>
<dbReference type="PANTHER" id="PTHR48099:SF5">
    <property type="entry name" value="C-1-TETRAHYDROFOLATE SYNTHASE, CYTOPLASMIC"/>
    <property type="match status" value="1"/>
</dbReference>
<dbReference type="Proteomes" id="UP000327030">
    <property type="component" value="Chromosome 1"/>
</dbReference>
<dbReference type="FunFam" id="3.40.50.720:FF:000094">
    <property type="entry name" value="Bifunctional protein FolD"/>
    <property type="match status" value="1"/>
</dbReference>
<comment type="catalytic activity">
    <reaction evidence="11">
        <text>(6R)-5,10-methylene-5,6,7,8-tetrahydrofolate + NADP(+) = (6R)-5,10-methenyltetrahydrofolate + NADPH</text>
        <dbReference type="Rhea" id="RHEA:22812"/>
        <dbReference type="ChEBI" id="CHEBI:15636"/>
        <dbReference type="ChEBI" id="CHEBI:57455"/>
        <dbReference type="ChEBI" id="CHEBI:57783"/>
        <dbReference type="ChEBI" id="CHEBI:58349"/>
        <dbReference type="EC" id="1.5.1.5"/>
    </reaction>
</comment>
<evidence type="ECO:0000256" key="1">
    <source>
        <dbReference type="ARBA" id="ARBA00004777"/>
    </source>
</evidence>
<proteinExistence type="inferred from homology"/>
<dbReference type="GO" id="GO:0009086">
    <property type="term" value="P:methionine biosynthetic process"/>
    <property type="evidence" value="ECO:0007669"/>
    <property type="project" value="UniProtKB-KW"/>
</dbReference>
<keyword evidence="9 11" id="KW-0486">Methionine biosynthesis</keyword>
<feature type="binding site" evidence="11">
    <location>
        <position position="231"/>
    </location>
    <ligand>
        <name>NADP(+)</name>
        <dbReference type="ChEBI" id="CHEBI:58349"/>
    </ligand>
</feature>
<comment type="pathway">
    <text evidence="1 11">One-carbon metabolism; tetrahydrofolate interconversion.</text>
</comment>
<dbReference type="InterPro" id="IPR036291">
    <property type="entry name" value="NAD(P)-bd_dom_sf"/>
</dbReference>
<keyword evidence="2 11" id="KW-0554">One-carbon metabolism</keyword>
<dbReference type="OrthoDB" id="9803580at2"/>
<evidence type="ECO:0000256" key="6">
    <source>
        <dbReference type="ARBA" id="ARBA00022857"/>
    </source>
</evidence>
<keyword evidence="4 11" id="KW-0658">Purine biosynthesis</keyword>
<comment type="caution">
    <text evidence="11">Lacks conserved residue(s) required for the propagation of feature annotation.</text>
</comment>
<evidence type="ECO:0000259" key="13">
    <source>
        <dbReference type="Pfam" id="PF02882"/>
    </source>
</evidence>
<feature type="binding site" evidence="11">
    <location>
        <begin position="165"/>
        <end position="167"/>
    </location>
    <ligand>
        <name>NADP(+)</name>
        <dbReference type="ChEBI" id="CHEBI:58349"/>
    </ligand>
</feature>
<dbReference type="RefSeq" id="WP_151624170.1">
    <property type="nucleotide sequence ID" value="NZ_CP043028.1"/>
</dbReference>
<protein>
    <recommendedName>
        <fullName evidence="11">Bifunctional protein FolD</fullName>
    </recommendedName>
    <domain>
        <recommendedName>
            <fullName evidence="11">Methylenetetrahydrofolate dehydrogenase</fullName>
            <ecNumber evidence="11">1.5.1.5</ecNumber>
        </recommendedName>
    </domain>
    <domain>
        <recommendedName>
            <fullName evidence="11">Methenyltetrahydrofolate cyclohydrolase</fullName>
            <ecNumber evidence="11">3.5.4.9</ecNumber>
        </recommendedName>
    </domain>
</protein>
<comment type="catalytic activity">
    <reaction evidence="11">
        <text>(6R)-5,10-methenyltetrahydrofolate + H2O = (6R)-10-formyltetrahydrofolate + H(+)</text>
        <dbReference type="Rhea" id="RHEA:23700"/>
        <dbReference type="ChEBI" id="CHEBI:15377"/>
        <dbReference type="ChEBI" id="CHEBI:15378"/>
        <dbReference type="ChEBI" id="CHEBI:57455"/>
        <dbReference type="ChEBI" id="CHEBI:195366"/>
        <dbReference type="EC" id="3.5.4.9"/>
    </reaction>
</comment>
<dbReference type="InterPro" id="IPR000672">
    <property type="entry name" value="THF_DH/CycHdrlase"/>
</dbReference>
<dbReference type="HAMAP" id="MF_01576">
    <property type="entry name" value="THF_DHG_CYH"/>
    <property type="match status" value="1"/>
</dbReference>
<organism evidence="14 15">
    <name type="scientific">Pseudobutyrivibrio xylanivorans</name>
    <dbReference type="NCBI Taxonomy" id="185007"/>
    <lineage>
        <taxon>Bacteria</taxon>
        <taxon>Bacillati</taxon>
        <taxon>Bacillota</taxon>
        <taxon>Clostridia</taxon>
        <taxon>Lachnospirales</taxon>
        <taxon>Lachnospiraceae</taxon>
        <taxon>Pseudobutyrivibrio</taxon>
    </lineage>
</organism>
<accession>A0A5P6VS50</accession>
<dbReference type="EC" id="1.5.1.5" evidence="11"/>
<dbReference type="CDD" id="cd01080">
    <property type="entry name" value="NAD_bind_m-THF_DH_Cyclohyd"/>
    <property type="match status" value="1"/>
</dbReference>
<dbReference type="EMBL" id="CP043028">
    <property type="protein sequence ID" value="QFJ55416.1"/>
    <property type="molecule type" value="Genomic_DNA"/>
</dbReference>
<dbReference type="SUPFAM" id="SSF53223">
    <property type="entry name" value="Aminoacid dehydrogenase-like, N-terminal domain"/>
    <property type="match status" value="1"/>
</dbReference>
<dbReference type="InterPro" id="IPR020631">
    <property type="entry name" value="THF_DH/CycHdrlase_NAD-bd_dom"/>
</dbReference>
<dbReference type="GO" id="GO:0035999">
    <property type="term" value="P:tetrahydrofolate interconversion"/>
    <property type="evidence" value="ECO:0007669"/>
    <property type="project" value="UniProtKB-UniRule"/>
</dbReference>
<name>A0A5P6VS50_PSEXY</name>
<dbReference type="Gene3D" id="3.40.50.720">
    <property type="entry name" value="NAD(P)-binding Rossmann-like Domain"/>
    <property type="match status" value="1"/>
</dbReference>
<dbReference type="Pfam" id="PF00763">
    <property type="entry name" value="THF_DHG_CYH"/>
    <property type="match status" value="1"/>
</dbReference>
<keyword evidence="3 11" id="KW-0028">Amino-acid biosynthesis</keyword>
<dbReference type="GO" id="GO:0005829">
    <property type="term" value="C:cytosol"/>
    <property type="evidence" value="ECO:0007669"/>
    <property type="project" value="TreeGrafter"/>
</dbReference>
<reference evidence="15" key="1">
    <citation type="submission" date="2019-08" db="EMBL/GenBank/DDBJ databases">
        <title>Complete Genome Sequence of the Polysaccharide-Degrading Rumen Bacterium Pseudobutyrivibrio xylanivorans MA3014.</title>
        <authorList>
            <person name="Palevich N."/>
            <person name="Maclean P.H."/>
            <person name="Kelly W.J."/>
            <person name="Leahy S.C."/>
            <person name="Rakonjac J."/>
            <person name="Attwood G.T."/>
        </authorList>
    </citation>
    <scope>NUCLEOTIDE SEQUENCE [LARGE SCALE GENOMIC DNA]</scope>
    <source>
        <strain evidence="15">MA3014</strain>
    </source>
</reference>
<dbReference type="InterPro" id="IPR046346">
    <property type="entry name" value="Aminoacid_DH-like_N_sf"/>
</dbReference>
<evidence type="ECO:0000313" key="14">
    <source>
        <dbReference type="EMBL" id="QFJ55416.1"/>
    </source>
</evidence>
<evidence type="ECO:0000256" key="11">
    <source>
        <dbReference type="HAMAP-Rule" id="MF_01576"/>
    </source>
</evidence>
<dbReference type="PANTHER" id="PTHR48099">
    <property type="entry name" value="C-1-TETRAHYDROFOLATE SYNTHASE, CYTOPLASMIC-RELATED"/>
    <property type="match status" value="1"/>
</dbReference>
<feature type="domain" description="Tetrahydrofolate dehydrogenase/cyclohydrolase catalytic" evidence="12">
    <location>
        <begin position="5"/>
        <end position="119"/>
    </location>
</feature>
<dbReference type="Gene3D" id="3.40.50.10860">
    <property type="entry name" value="Leucine Dehydrogenase, chain A, domain 1"/>
    <property type="match status" value="1"/>
</dbReference>
<dbReference type="GO" id="GO:0006164">
    <property type="term" value="P:purine nucleotide biosynthetic process"/>
    <property type="evidence" value="ECO:0007669"/>
    <property type="project" value="UniProtKB-KW"/>
</dbReference>
<evidence type="ECO:0000256" key="2">
    <source>
        <dbReference type="ARBA" id="ARBA00022563"/>
    </source>
</evidence>
<dbReference type="GO" id="GO:0000105">
    <property type="term" value="P:L-histidine biosynthetic process"/>
    <property type="evidence" value="ECO:0007669"/>
    <property type="project" value="UniProtKB-KW"/>
</dbReference>
<evidence type="ECO:0000256" key="7">
    <source>
        <dbReference type="ARBA" id="ARBA00023002"/>
    </source>
</evidence>
<evidence type="ECO:0000256" key="3">
    <source>
        <dbReference type="ARBA" id="ARBA00022605"/>
    </source>
</evidence>
<sequence length="285" mass="30859">MAKLLKGKEVVELLNDKLINEVNALKSKGITPTLGILRVGERADDLSYERGALKRCEQVGVQVEVTALPEDISEKVFFDTLEKLNNDSNIHGILMFRPLPKHIDSEKARAMLKASKDVDGCTDLSLAGVFTNTKLGFAPCTAEAAMEILKHYDISLTGKRVVVIGRSLVIGRPVAMLLMHENATVTICHTKTIDIPSITKDADIVIVATGQMESVGKETISEGQTIIDVGISWNDEKGKLCGDVRFDEVEELVEAITPVPGGVGGVTTSILVKHVVEAAMRTLEN</sequence>
<comment type="subunit">
    <text evidence="11">Homodimer.</text>
</comment>
<dbReference type="InterPro" id="IPR020630">
    <property type="entry name" value="THF_DH/CycHdrlase_cat_dom"/>
</dbReference>
<dbReference type="KEGG" id="pxv:FXF36_11345"/>
<evidence type="ECO:0000256" key="8">
    <source>
        <dbReference type="ARBA" id="ARBA00023102"/>
    </source>
</evidence>
<comment type="function">
    <text evidence="11">Catalyzes the oxidation of 5,10-methylenetetrahydrofolate to 5,10-methenyltetrahydrofolate and then the hydrolysis of 5,10-methenyltetrahydrofolate to 10-formyltetrahydrofolate.</text>
</comment>
<keyword evidence="10 11" id="KW-0511">Multifunctional enzyme</keyword>
<evidence type="ECO:0000256" key="4">
    <source>
        <dbReference type="ARBA" id="ARBA00022755"/>
    </source>
</evidence>
<dbReference type="Pfam" id="PF02882">
    <property type="entry name" value="THF_DHG_CYH_C"/>
    <property type="match status" value="1"/>
</dbReference>
<dbReference type="EC" id="3.5.4.9" evidence="11"/>
<dbReference type="GO" id="GO:0004477">
    <property type="term" value="F:methenyltetrahydrofolate cyclohydrolase activity"/>
    <property type="evidence" value="ECO:0007669"/>
    <property type="project" value="UniProtKB-UniRule"/>
</dbReference>
<evidence type="ECO:0000313" key="15">
    <source>
        <dbReference type="Proteomes" id="UP000327030"/>
    </source>
</evidence>
<keyword evidence="8 11" id="KW-0368">Histidine biosynthesis</keyword>
<dbReference type="UniPathway" id="UPA00193"/>
<evidence type="ECO:0000256" key="5">
    <source>
        <dbReference type="ARBA" id="ARBA00022801"/>
    </source>
</evidence>
<evidence type="ECO:0000256" key="9">
    <source>
        <dbReference type="ARBA" id="ARBA00023167"/>
    </source>
</evidence>
<evidence type="ECO:0000259" key="12">
    <source>
        <dbReference type="Pfam" id="PF00763"/>
    </source>
</evidence>
<keyword evidence="6 11" id="KW-0521">NADP</keyword>
<keyword evidence="7 11" id="KW-0560">Oxidoreductase</keyword>
<feature type="domain" description="Tetrahydrofolate dehydrogenase/cyclohydrolase NAD(P)-binding" evidence="13">
    <location>
        <begin position="139"/>
        <end position="281"/>
    </location>
</feature>
<comment type="similarity">
    <text evidence="11">Belongs to the tetrahydrofolate dehydrogenase/cyclohydrolase family.</text>
</comment>
<evidence type="ECO:0000256" key="10">
    <source>
        <dbReference type="ARBA" id="ARBA00023268"/>
    </source>
</evidence>
<dbReference type="GO" id="GO:0004488">
    <property type="term" value="F:methylenetetrahydrofolate dehydrogenase (NADP+) activity"/>
    <property type="evidence" value="ECO:0007669"/>
    <property type="project" value="UniProtKB-UniRule"/>
</dbReference>
<dbReference type="AlphaFoldDB" id="A0A5P6VS50"/>
<dbReference type="SUPFAM" id="SSF51735">
    <property type="entry name" value="NAD(P)-binding Rossmann-fold domains"/>
    <property type="match status" value="1"/>
</dbReference>